<gene>
    <name evidence="1" type="ORF">fugu_006053</name>
</gene>
<keyword evidence="2" id="KW-1185">Reference proteome</keyword>
<dbReference type="AlphaFoldDB" id="A0A4Z2B668"/>
<dbReference type="EMBL" id="SWLE01000019">
    <property type="protein sequence ID" value="TNM87832.1"/>
    <property type="molecule type" value="Genomic_DNA"/>
</dbReference>
<organism evidence="1 2">
    <name type="scientific">Takifugu bimaculatus</name>
    <dbReference type="NCBI Taxonomy" id="433685"/>
    <lineage>
        <taxon>Eukaryota</taxon>
        <taxon>Metazoa</taxon>
        <taxon>Chordata</taxon>
        <taxon>Craniata</taxon>
        <taxon>Vertebrata</taxon>
        <taxon>Euteleostomi</taxon>
        <taxon>Actinopterygii</taxon>
        <taxon>Neopterygii</taxon>
        <taxon>Teleostei</taxon>
        <taxon>Neoteleostei</taxon>
        <taxon>Acanthomorphata</taxon>
        <taxon>Eupercaria</taxon>
        <taxon>Tetraodontiformes</taxon>
        <taxon>Tetradontoidea</taxon>
        <taxon>Tetraodontidae</taxon>
        <taxon>Takifugu</taxon>
    </lineage>
</organism>
<dbReference type="Proteomes" id="UP000516260">
    <property type="component" value="Chromosome 6"/>
</dbReference>
<accession>A0A4Z2B668</accession>
<name>A0A4Z2B668_9TELE</name>
<sequence length="119" mass="13085">MMARSRRGNPVCRLQTLTTATITTTTTTQVTCDDGALHQAAQTNRTMIPGPPPPSHVWVCRVQPLSLPVPRFNHLPPLQPLDLTEVAAPVPTDALSPPLKDTLLTFFPPVKEEYIVLMH</sequence>
<proteinExistence type="predicted"/>
<evidence type="ECO:0000313" key="1">
    <source>
        <dbReference type="EMBL" id="TNM87832.1"/>
    </source>
</evidence>
<reference evidence="1 2" key="1">
    <citation type="submission" date="2019-04" db="EMBL/GenBank/DDBJ databases">
        <title>The sequence and de novo assembly of Takifugu bimaculatus genome using PacBio and Hi-C technologies.</title>
        <authorList>
            <person name="Xu P."/>
            <person name="Liu B."/>
            <person name="Zhou Z."/>
        </authorList>
    </citation>
    <scope>NUCLEOTIDE SEQUENCE [LARGE SCALE GENOMIC DNA]</scope>
    <source>
        <strain evidence="1">TB-2018</strain>
        <tissue evidence="1">Muscle</tissue>
    </source>
</reference>
<protein>
    <submittedName>
        <fullName evidence="1">Uncharacterized protein</fullName>
    </submittedName>
</protein>
<comment type="caution">
    <text evidence="1">The sequence shown here is derived from an EMBL/GenBank/DDBJ whole genome shotgun (WGS) entry which is preliminary data.</text>
</comment>
<evidence type="ECO:0000313" key="2">
    <source>
        <dbReference type="Proteomes" id="UP000516260"/>
    </source>
</evidence>